<dbReference type="Proteomes" id="UP000887564">
    <property type="component" value="Unplaced"/>
</dbReference>
<organism evidence="2 3">
    <name type="scientific">Parascaris equorum</name>
    <name type="common">Equine roundworm</name>
    <dbReference type="NCBI Taxonomy" id="6256"/>
    <lineage>
        <taxon>Eukaryota</taxon>
        <taxon>Metazoa</taxon>
        <taxon>Ecdysozoa</taxon>
        <taxon>Nematoda</taxon>
        <taxon>Chromadorea</taxon>
        <taxon>Rhabditida</taxon>
        <taxon>Spirurina</taxon>
        <taxon>Ascaridomorpha</taxon>
        <taxon>Ascaridoidea</taxon>
        <taxon>Ascarididae</taxon>
        <taxon>Parascaris</taxon>
    </lineage>
</organism>
<feature type="transmembrane region" description="Helical" evidence="1">
    <location>
        <begin position="43"/>
        <end position="67"/>
    </location>
</feature>
<dbReference type="WBParaSite" id="PEQ_0000425901-mRNA-1">
    <property type="protein sequence ID" value="PEQ_0000425901-mRNA-1"/>
    <property type="gene ID" value="PEQ_0000425901"/>
</dbReference>
<keyword evidence="1" id="KW-1133">Transmembrane helix</keyword>
<feature type="transmembrane region" description="Helical" evidence="1">
    <location>
        <begin position="96"/>
        <end position="114"/>
    </location>
</feature>
<evidence type="ECO:0000256" key="1">
    <source>
        <dbReference type="SAM" id="Phobius"/>
    </source>
</evidence>
<feature type="transmembrane region" description="Helical" evidence="1">
    <location>
        <begin position="12"/>
        <end position="37"/>
    </location>
</feature>
<evidence type="ECO:0000313" key="2">
    <source>
        <dbReference type="Proteomes" id="UP000887564"/>
    </source>
</evidence>
<keyword evidence="1" id="KW-0812">Transmembrane</keyword>
<sequence length="123" mass="14132">MMANSVMPEDHGSLFALIAITEACCNLIAAIVFHMLFPVSIPILPQISFVILASILLIPLWLIWLVVKFCLRDGCYFKCLFVFVIILLISESIFKISFIIFGFFAFILLIYRFFNRWFQVALG</sequence>
<name>A0A914RQQ2_PAREQ</name>
<accession>A0A914RQQ2</accession>
<protein>
    <submittedName>
        <fullName evidence="3">Uncharacterized protein</fullName>
    </submittedName>
</protein>
<evidence type="ECO:0000313" key="3">
    <source>
        <dbReference type="WBParaSite" id="PEQ_0000425901-mRNA-1"/>
    </source>
</evidence>
<dbReference type="AlphaFoldDB" id="A0A914RQQ2"/>
<proteinExistence type="predicted"/>
<reference evidence="3" key="1">
    <citation type="submission" date="2022-11" db="UniProtKB">
        <authorList>
            <consortium name="WormBaseParasite"/>
        </authorList>
    </citation>
    <scope>IDENTIFICATION</scope>
</reference>
<keyword evidence="1" id="KW-0472">Membrane</keyword>
<keyword evidence="2" id="KW-1185">Reference proteome</keyword>